<keyword evidence="4" id="KW-0804">Transcription</keyword>
<keyword evidence="3" id="KW-0238">DNA-binding</keyword>
<dbReference type="CDD" id="cd17536">
    <property type="entry name" value="REC_YesN-like"/>
    <property type="match status" value="1"/>
</dbReference>
<dbReference type="RefSeq" id="WP_003406955.1">
    <property type="nucleotide sequence ID" value="NZ_ACOM01000005.1"/>
</dbReference>
<comment type="function">
    <text evidence="5">May play the central regulatory role in sporulation. It may be an element of the effector pathway responsible for the activation of sporulation genes in response to nutritional stress. Spo0A may act in concert with spo0H (a sigma factor) to control the expression of some genes that are critical to the sporulation process.</text>
</comment>
<dbReference type="SUPFAM" id="SSF52172">
    <property type="entry name" value="CheY-like"/>
    <property type="match status" value="1"/>
</dbReference>
<dbReference type="HOGENOM" id="CLU_000445_5_0_9"/>
<dbReference type="GO" id="GO:0000160">
    <property type="term" value="P:phosphorelay signal transduction system"/>
    <property type="evidence" value="ECO:0007669"/>
    <property type="project" value="InterPro"/>
</dbReference>
<dbReference type="Gene3D" id="3.40.50.2300">
    <property type="match status" value="1"/>
</dbReference>
<dbReference type="Gene3D" id="1.10.10.60">
    <property type="entry name" value="Homeodomain-like"/>
    <property type="match status" value="2"/>
</dbReference>
<dbReference type="eggNOG" id="COG4753">
    <property type="taxonomic scope" value="Bacteria"/>
</dbReference>
<dbReference type="Proteomes" id="UP000003081">
    <property type="component" value="Unassembled WGS sequence"/>
</dbReference>
<proteinExistence type="predicted"/>
<dbReference type="EMBL" id="ACOM01000005">
    <property type="protein sequence ID" value="EEP54336.1"/>
    <property type="molecule type" value="Genomic_DNA"/>
</dbReference>
<dbReference type="InterPro" id="IPR001789">
    <property type="entry name" value="Sig_transdc_resp-reg_receiver"/>
</dbReference>
<evidence type="ECO:0000313" key="10">
    <source>
        <dbReference type="Proteomes" id="UP000003081"/>
    </source>
</evidence>
<gene>
    <name evidence="9" type="ORF">CLP_1149</name>
</gene>
<organism evidence="9 10">
    <name type="scientific">Clostridium butyricum E4 str. BoNT E BL5262</name>
    <dbReference type="NCBI Taxonomy" id="632245"/>
    <lineage>
        <taxon>Bacteria</taxon>
        <taxon>Bacillati</taxon>
        <taxon>Bacillota</taxon>
        <taxon>Clostridia</taxon>
        <taxon>Eubacteriales</taxon>
        <taxon>Clostridiaceae</taxon>
        <taxon>Clostridium</taxon>
    </lineage>
</organism>
<dbReference type="InterPro" id="IPR018060">
    <property type="entry name" value="HTH_AraC"/>
</dbReference>
<evidence type="ECO:0000256" key="5">
    <source>
        <dbReference type="ARBA" id="ARBA00024867"/>
    </source>
</evidence>
<dbReference type="GO" id="GO:0043565">
    <property type="term" value="F:sequence-specific DNA binding"/>
    <property type="evidence" value="ECO:0007669"/>
    <property type="project" value="InterPro"/>
</dbReference>
<accession>C4IK20</accession>
<protein>
    <recommendedName>
        <fullName evidence="1">Stage 0 sporulation protein A homolog</fullName>
    </recommendedName>
</protein>
<dbReference type="InterPro" id="IPR020449">
    <property type="entry name" value="Tscrpt_reg_AraC-type_HTH"/>
</dbReference>
<keyword evidence="6" id="KW-0597">Phosphoprotein</keyword>
<name>C4IK20_CLOBU</name>
<evidence type="ECO:0000256" key="4">
    <source>
        <dbReference type="ARBA" id="ARBA00023163"/>
    </source>
</evidence>
<dbReference type="AlphaFoldDB" id="C4IK20"/>
<evidence type="ECO:0000313" key="9">
    <source>
        <dbReference type="EMBL" id="EEP54336.1"/>
    </source>
</evidence>
<comment type="caution">
    <text evidence="9">The sequence shown here is derived from an EMBL/GenBank/DDBJ whole genome shotgun (WGS) entry which is preliminary data.</text>
</comment>
<dbReference type="GO" id="GO:0003700">
    <property type="term" value="F:DNA-binding transcription factor activity"/>
    <property type="evidence" value="ECO:0007669"/>
    <property type="project" value="InterPro"/>
</dbReference>
<dbReference type="PROSITE" id="PS50110">
    <property type="entry name" value="RESPONSE_REGULATORY"/>
    <property type="match status" value="1"/>
</dbReference>
<dbReference type="PRINTS" id="PR00032">
    <property type="entry name" value="HTHARAC"/>
</dbReference>
<dbReference type="Pfam" id="PF12833">
    <property type="entry name" value="HTH_18"/>
    <property type="match status" value="1"/>
</dbReference>
<dbReference type="InterPro" id="IPR011006">
    <property type="entry name" value="CheY-like_superfamily"/>
</dbReference>
<sequence length="359" mass="42458">MYSILAVDDREIFLTELKRFKVWGDKSGFDIVSIAQNGREALTLLKENSYDLVLTDIRMPIIDGLQLLREIQKENLCSCVVILSEYREFNYARQGIVFGAFDYLVKPVTENKILELLNRIKIFLDNKENNSNSIDLNFLYSEYDEKQIIKYLLDGDGNAVKLWVATIEKLYLFFYDNIIKADMIMKKIYSNIIEGVYKNFQWLNKYIHRDFFEIMDYIHEGNENASMEFYTRKLKYLLDFLKKVSIKTSDGMINNICDYILNNIDSDLKLKFLAKEFYVNSTYLSNTFAIKTSIGFRDYITIVKMARAEYLFVNTKLKTYEVAHKLGFRDINYFSKLFKRYYGKNPSQYKGSVVQEYQI</sequence>
<dbReference type="Pfam" id="PF00072">
    <property type="entry name" value="Response_reg"/>
    <property type="match status" value="1"/>
</dbReference>
<dbReference type="PANTHER" id="PTHR43280:SF10">
    <property type="entry name" value="REGULATORY PROTEIN POCR"/>
    <property type="match status" value="1"/>
</dbReference>
<evidence type="ECO:0000256" key="1">
    <source>
        <dbReference type="ARBA" id="ARBA00018672"/>
    </source>
</evidence>
<keyword evidence="2" id="KW-0805">Transcription regulation</keyword>
<dbReference type="InterPro" id="IPR009057">
    <property type="entry name" value="Homeodomain-like_sf"/>
</dbReference>
<dbReference type="SUPFAM" id="SSF46689">
    <property type="entry name" value="Homeodomain-like"/>
    <property type="match status" value="1"/>
</dbReference>
<dbReference type="SMART" id="SM00448">
    <property type="entry name" value="REC"/>
    <property type="match status" value="1"/>
</dbReference>
<dbReference type="SMART" id="SM00342">
    <property type="entry name" value="HTH_ARAC"/>
    <property type="match status" value="1"/>
</dbReference>
<keyword evidence="10" id="KW-1185">Reference proteome</keyword>
<dbReference type="PANTHER" id="PTHR43280">
    <property type="entry name" value="ARAC-FAMILY TRANSCRIPTIONAL REGULATOR"/>
    <property type="match status" value="1"/>
</dbReference>
<evidence type="ECO:0000256" key="6">
    <source>
        <dbReference type="PROSITE-ProRule" id="PRU00169"/>
    </source>
</evidence>
<feature type="domain" description="HTH araC/xylS-type" evidence="7">
    <location>
        <begin position="254"/>
        <end position="352"/>
    </location>
</feature>
<evidence type="ECO:0000256" key="2">
    <source>
        <dbReference type="ARBA" id="ARBA00023015"/>
    </source>
</evidence>
<reference evidence="9 10" key="1">
    <citation type="submission" date="2009-08" db="EMBL/GenBank/DDBJ databases">
        <authorList>
            <person name="Shrivastava S."/>
            <person name="Brinkac L.B."/>
            <person name="Brown J.L."/>
            <person name="Bruce D.B."/>
            <person name="Detter C."/>
            <person name="Green L.D."/>
            <person name="Munk C.A."/>
            <person name="Rogers Y.C."/>
            <person name="Tapia R."/>
            <person name="Sims D.R."/>
            <person name="Smith L.A."/>
            <person name="Smith T.J."/>
            <person name="Sutton G."/>
            <person name="Brettin T."/>
        </authorList>
    </citation>
    <scope>NUCLEOTIDE SEQUENCE [LARGE SCALE GENOMIC DNA]</scope>
    <source>
        <strain evidence="10">E4 str. BoNT E BL5262</strain>
    </source>
</reference>
<feature type="domain" description="Response regulatory" evidence="8">
    <location>
        <begin position="3"/>
        <end position="121"/>
    </location>
</feature>
<feature type="modified residue" description="4-aspartylphosphate" evidence="6">
    <location>
        <position position="56"/>
    </location>
</feature>
<evidence type="ECO:0000259" key="7">
    <source>
        <dbReference type="PROSITE" id="PS01124"/>
    </source>
</evidence>
<dbReference type="PROSITE" id="PS01124">
    <property type="entry name" value="HTH_ARAC_FAMILY_2"/>
    <property type="match status" value="1"/>
</dbReference>
<evidence type="ECO:0000256" key="3">
    <source>
        <dbReference type="ARBA" id="ARBA00023125"/>
    </source>
</evidence>
<dbReference type="eggNOG" id="COG2207">
    <property type="taxonomic scope" value="Bacteria"/>
</dbReference>
<evidence type="ECO:0000259" key="8">
    <source>
        <dbReference type="PROSITE" id="PS50110"/>
    </source>
</evidence>